<keyword evidence="4" id="KW-0663">Pyridoxal phosphate</keyword>
<dbReference type="STRING" id="1395571.TMS3_0103525"/>
<dbReference type="InterPro" id="IPR001926">
    <property type="entry name" value="TrpB-like_PALP"/>
</dbReference>
<keyword evidence="8" id="KW-1185">Reference proteome</keyword>
<dbReference type="GO" id="GO:0003941">
    <property type="term" value="F:L-serine ammonia-lyase activity"/>
    <property type="evidence" value="ECO:0007669"/>
    <property type="project" value="TreeGrafter"/>
</dbReference>
<dbReference type="PANTHER" id="PTHR48078">
    <property type="entry name" value="THREONINE DEHYDRATASE, MITOCHONDRIAL-RELATED"/>
    <property type="match status" value="1"/>
</dbReference>
<comment type="caution">
    <text evidence="7">The sequence shown here is derived from an EMBL/GenBank/DDBJ whole genome shotgun (WGS) entry which is preliminary data.</text>
</comment>
<proteinExistence type="inferred from homology"/>
<evidence type="ECO:0000256" key="5">
    <source>
        <dbReference type="ARBA" id="ARBA00023239"/>
    </source>
</evidence>
<dbReference type="OrthoDB" id="9811476at2"/>
<dbReference type="InterPro" id="IPR000634">
    <property type="entry name" value="Ser/Thr_deHydtase_PyrdxlP-BS"/>
</dbReference>
<evidence type="ECO:0000256" key="3">
    <source>
        <dbReference type="ARBA" id="ARBA00010869"/>
    </source>
</evidence>
<evidence type="ECO:0000256" key="1">
    <source>
        <dbReference type="ARBA" id="ARBA00001933"/>
    </source>
</evidence>
<dbReference type="Pfam" id="PF00291">
    <property type="entry name" value="PALP"/>
    <property type="match status" value="1"/>
</dbReference>
<protein>
    <submittedName>
        <fullName evidence="7">Threonine dehydratase</fullName>
        <ecNumber evidence="7">4.3.1.19</ecNumber>
    </submittedName>
</protein>
<gene>
    <name evidence="7" type="primary">eutB</name>
    <name evidence="7" type="ORF">TMS3_0103525</name>
</gene>
<dbReference type="AlphaFoldDB" id="A0A0A1YQD1"/>
<keyword evidence="5 7" id="KW-0456">Lyase</keyword>
<dbReference type="GO" id="GO:0009097">
    <property type="term" value="P:isoleucine biosynthetic process"/>
    <property type="evidence" value="ECO:0007669"/>
    <property type="project" value="TreeGrafter"/>
</dbReference>
<dbReference type="InterPro" id="IPR036052">
    <property type="entry name" value="TrpB-like_PALP_sf"/>
</dbReference>
<evidence type="ECO:0000256" key="4">
    <source>
        <dbReference type="ARBA" id="ARBA00022898"/>
    </source>
</evidence>
<dbReference type="CDD" id="cd01562">
    <property type="entry name" value="Thr-dehyd"/>
    <property type="match status" value="1"/>
</dbReference>
<organism evidence="7 8">
    <name type="scientific">Pseudomonas taeanensis MS-3</name>
    <dbReference type="NCBI Taxonomy" id="1395571"/>
    <lineage>
        <taxon>Bacteria</taxon>
        <taxon>Pseudomonadati</taxon>
        <taxon>Pseudomonadota</taxon>
        <taxon>Gammaproteobacteria</taxon>
        <taxon>Pseudomonadales</taxon>
        <taxon>Pseudomonadaceae</taxon>
        <taxon>Pseudomonas</taxon>
    </lineage>
</organism>
<accession>A0A0A1YQD1</accession>
<dbReference type="InterPro" id="IPR050147">
    <property type="entry name" value="Ser/Thr_Dehydratase"/>
</dbReference>
<dbReference type="NCBIfam" id="NF005680">
    <property type="entry name" value="PRK07476.1"/>
    <property type="match status" value="1"/>
</dbReference>
<comment type="similarity">
    <text evidence="3">Belongs to the serine/threonine dehydratase family.</text>
</comment>
<dbReference type="GO" id="GO:0030170">
    <property type="term" value="F:pyridoxal phosphate binding"/>
    <property type="evidence" value="ECO:0007669"/>
    <property type="project" value="InterPro"/>
</dbReference>
<dbReference type="EC" id="4.3.1.19" evidence="7"/>
<name>A0A0A1YQD1_9PSED</name>
<dbReference type="PIRSF" id="PIRSF006278">
    <property type="entry name" value="ACCD_DCysDesulf"/>
    <property type="match status" value="1"/>
</dbReference>
<dbReference type="Proteomes" id="UP000030063">
    <property type="component" value="Unassembled WGS sequence"/>
</dbReference>
<dbReference type="SUPFAM" id="SSF53686">
    <property type="entry name" value="Tryptophan synthase beta subunit-like PLP-dependent enzymes"/>
    <property type="match status" value="1"/>
</dbReference>
<comment type="cofactor">
    <cofactor evidence="1">
        <name>pyridoxal 5'-phosphate</name>
        <dbReference type="ChEBI" id="CHEBI:597326"/>
    </cofactor>
</comment>
<evidence type="ECO:0000256" key="2">
    <source>
        <dbReference type="ARBA" id="ARBA00008639"/>
    </source>
</evidence>
<reference evidence="7 8" key="1">
    <citation type="journal article" date="2014" name="Genome Announc.">
        <title>Draft Genome Sequence of Petroleum Oil-Degrading Marine Bacterium Pseudomonas taeanensis Strain MS-3, Isolated from a Crude Oil-Contaminated Seashore.</title>
        <authorList>
            <person name="Lee S.Y."/>
            <person name="Kim S.H."/>
            <person name="Lee D.G."/>
            <person name="Shin S."/>
            <person name="Yun S.H."/>
            <person name="Choi C.W."/>
            <person name="Chung Y.H."/>
            <person name="Choi J.S."/>
            <person name="Kahng H.Y."/>
            <person name="Kim S.I."/>
        </authorList>
    </citation>
    <scope>NUCLEOTIDE SEQUENCE [LARGE SCALE GENOMIC DNA]</scope>
    <source>
        <strain evidence="7 8">MS-3</strain>
    </source>
</reference>
<feature type="domain" description="Tryptophan synthase beta chain-like PALP" evidence="6">
    <location>
        <begin position="22"/>
        <end position="308"/>
    </location>
</feature>
<evidence type="ECO:0000313" key="8">
    <source>
        <dbReference type="Proteomes" id="UP000030063"/>
    </source>
</evidence>
<dbReference type="GO" id="GO:0016846">
    <property type="term" value="F:carbon-sulfur lyase activity"/>
    <property type="evidence" value="ECO:0007669"/>
    <property type="project" value="UniProtKB-ARBA"/>
</dbReference>
<dbReference type="eggNOG" id="COG1171">
    <property type="taxonomic scope" value="Bacteria"/>
</dbReference>
<sequence>MNEQLTLQDIYRARQRIAGLTLRTPLVRSESLSRRWNCEAWLKLDCLQPTGAFKLRGAVNALLGLDAAQRRRGVVTMSTGNFGRALAYAGQHLGIPVKVCISRLVPQNKVEALRQSGAELVIHGEAQDEADVEARRLRDEQGLAYVSPFDDPLVIAGQGTCGLEIMEEQPDIDMLFAGLSGGGLIAGIGLAVKSINPRAEVIGVSMNQGAAMLESLAAGHPLQVPEVASLADSLGGGIGLDNAWSFAMTQRYMDRGYKVDEAQIARAMLHFLREEKLLVEGAAAVGVAAVEQHQLDLSGRRVAFVVSGQNLSTATFAEACRLAGERPYENL</sequence>
<dbReference type="EMBL" id="AWSQ01000001">
    <property type="protein sequence ID" value="KFX71029.1"/>
    <property type="molecule type" value="Genomic_DNA"/>
</dbReference>
<dbReference type="FunFam" id="3.40.50.1100:FF:000005">
    <property type="entry name" value="Threonine dehydratase catabolic"/>
    <property type="match status" value="1"/>
</dbReference>
<dbReference type="GO" id="GO:0006567">
    <property type="term" value="P:L-threonine catabolic process"/>
    <property type="evidence" value="ECO:0007669"/>
    <property type="project" value="TreeGrafter"/>
</dbReference>
<dbReference type="PROSITE" id="PS00165">
    <property type="entry name" value="DEHYDRATASE_SER_THR"/>
    <property type="match status" value="1"/>
</dbReference>
<dbReference type="GO" id="GO:0006565">
    <property type="term" value="P:L-serine catabolic process"/>
    <property type="evidence" value="ECO:0007669"/>
    <property type="project" value="TreeGrafter"/>
</dbReference>
<evidence type="ECO:0000313" key="7">
    <source>
        <dbReference type="EMBL" id="KFX71029.1"/>
    </source>
</evidence>
<dbReference type="InterPro" id="IPR027278">
    <property type="entry name" value="ACCD_DCysDesulf"/>
</dbReference>
<comment type="similarity">
    <text evidence="2">Belongs to the ACC deaminase/D-cysteine desulfhydrase family.</text>
</comment>
<dbReference type="PANTHER" id="PTHR48078:SF6">
    <property type="entry name" value="L-THREONINE DEHYDRATASE CATABOLIC TDCB"/>
    <property type="match status" value="1"/>
</dbReference>
<dbReference type="RefSeq" id="WP_025163854.1">
    <property type="nucleotide sequence ID" value="NZ_AWSQ01000001.1"/>
</dbReference>
<dbReference type="Gene3D" id="3.40.50.1100">
    <property type="match status" value="2"/>
</dbReference>
<evidence type="ECO:0000259" key="6">
    <source>
        <dbReference type="Pfam" id="PF00291"/>
    </source>
</evidence>
<dbReference type="GO" id="GO:0004794">
    <property type="term" value="F:threonine deaminase activity"/>
    <property type="evidence" value="ECO:0007669"/>
    <property type="project" value="UniProtKB-EC"/>
</dbReference>